<dbReference type="InterPro" id="IPR000064">
    <property type="entry name" value="NLP_P60_dom"/>
</dbReference>
<keyword evidence="9" id="KW-1185">Reference proteome</keyword>
<evidence type="ECO:0000313" key="8">
    <source>
        <dbReference type="EMBL" id="EWS80992.1"/>
    </source>
</evidence>
<organism evidence="8 9">
    <name type="scientific">Brachybacterium phenoliresistens</name>
    <dbReference type="NCBI Taxonomy" id="396014"/>
    <lineage>
        <taxon>Bacteria</taxon>
        <taxon>Bacillati</taxon>
        <taxon>Actinomycetota</taxon>
        <taxon>Actinomycetes</taxon>
        <taxon>Micrococcales</taxon>
        <taxon>Dermabacteraceae</taxon>
        <taxon>Brachybacterium</taxon>
    </lineage>
</organism>
<keyword evidence="4" id="KW-0788">Thiol protease</keyword>
<gene>
    <name evidence="8" type="ORF">BF93_01120</name>
</gene>
<comment type="similarity">
    <text evidence="1">Belongs to the peptidase C40 family.</text>
</comment>
<feature type="compositionally biased region" description="Low complexity" evidence="5">
    <location>
        <begin position="143"/>
        <end position="170"/>
    </location>
</feature>
<keyword evidence="2" id="KW-0645">Protease</keyword>
<evidence type="ECO:0000256" key="5">
    <source>
        <dbReference type="SAM" id="MobiDB-lite"/>
    </source>
</evidence>
<dbReference type="SUPFAM" id="SSF47090">
    <property type="entry name" value="PGBD-like"/>
    <property type="match status" value="1"/>
</dbReference>
<dbReference type="PATRIC" id="fig|396014.3.peg.2264"/>
<dbReference type="RefSeq" id="WP_038372734.1">
    <property type="nucleotide sequence ID" value="NZ_KK069995.1"/>
</dbReference>
<dbReference type="Pfam" id="PF00877">
    <property type="entry name" value="NLPC_P60"/>
    <property type="match status" value="1"/>
</dbReference>
<dbReference type="InterPro" id="IPR002477">
    <property type="entry name" value="Peptidoglycan-bd-like"/>
</dbReference>
<dbReference type="EMBL" id="JDYK01000010">
    <property type="protein sequence ID" value="EWS80992.1"/>
    <property type="molecule type" value="Genomic_DNA"/>
</dbReference>
<keyword evidence="6" id="KW-0472">Membrane</keyword>
<dbReference type="PANTHER" id="PTHR47053">
    <property type="entry name" value="MUREIN DD-ENDOPEPTIDASE MEPH-RELATED"/>
    <property type="match status" value="1"/>
</dbReference>
<dbReference type="HOGENOM" id="CLU_016043_1_8_11"/>
<evidence type="ECO:0000256" key="2">
    <source>
        <dbReference type="ARBA" id="ARBA00022670"/>
    </source>
</evidence>
<dbReference type="Proteomes" id="UP000023067">
    <property type="component" value="Unassembled WGS sequence"/>
</dbReference>
<dbReference type="PANTHER" id="PTHR47053:SF1">
    <property type="entry name" value="MUREIN DD-ENDOPEPTIDASE MEPH-RELATED"/>
    <property type="match status" value="1"/>
</dbReference>
<dbReference type="SUPFAM" id="SSF54001">
    <property type="entry name" value="Cysteine proteinases"/>
    <property type="match status" value="1"/>
</dbReference>
<dbReference type="Pfam" id="PF01471">
    <property type="entry name" value="PG_binding_1"/>
    <property type="match status" value="1"/>
</dbReference>
<dbReference type="Gene3D" id="3.90.1720.10">
    <property type="entry name" value="endopeptidase domain like (from Nostoc punctiforme)"/>
    <property type="match status" value="1"/>
</dbReference>
<evidence type="ECO:0000259" key="7">
    <source>
        <dbReference type="PROSITE" id="PS51935"/>
    </source>
</evidence>
<dbReference type="eggNOG" id="COG0791">
    <property type="taxonomic scope" value="Bacteria"/>
</dbReference>
<proteinExistence type="inferred from homology"/>
<dbReference type="eggNOG" id="COG3409">
    <property type="taxonomic scope" value="Bacteria"/>
</dbReference>
<evidence type="ECO:0000256" key="4">
    <source>
        <dbReference type="ARBA" id="ARBA00022807"/>
    </source>
</evidence>
<reference evidence="8 9" key="1">
    <citation type="submission" date="2014-02" db="EMBL/GenBank/DDBJ databases">
        <title>Genome sequence of Brachybacterium phenoliresistens strain W13A50.</title>
        <authorList>
            <person name="Wang X."/>
        </authorList>
    </citation>
    <scope>NUCLEOTIDE SEQUENCE [LARGE SCALE GENOMIC DNA]</scope>
    <source>
        <strain evidence="8 9">W13A50</strain>
    </source>
</reference>
<evidence type="ECO:0000313" key="9">
    <source>
        <dbReference type="Proteomes" id="UP000023067"/>
    </source>
</evidence>
<comment type="caution">
    <text evidence="8">The sequence shown here is derived from an EMBL/GenBank/DDBJ whole genome shotgun (WGS) entry which is preliminary data.</text>
</comment>
<dbReference type="InterPro" id="IPR038765">
    <property type="entry name" value="Papain-like_cys_pep_sf"/>
</dbReference>
<dbReference type="AlphaFoldDB" id="Z9JTA2"/>
<feature type="transmembrane region" description="Helical" evidence="6">
    <location>
        <begin position="20"/>
        <end position="42"/>
    </location>
</feature>
<dbReference type="GO" id="GO:0006508">
    <property type="term" value="P:proteolysis"/>
    <property type="evidence" value="ECO:0007669"/>
    <property type="project" value="UniProtKB-KW"/>
</dbReference>
<keyword evidence="3 8" id="KW-0378">Hydrolase</keyword>
<evidence type="ECO:0000256" key="6">
    <source>
        <dbReference type="SAM" id="Phobius"/>
    </source>
</evidence>
<dbReference type="InterPro" id="IPR051202">
    <property type="entry name" value="Peptidase_C40"/>
</dbReference>
<keyword evidence="6" id="KW-1133">Transmembrane helix</keyword>
<dbReference type="InterPro" id="IPR036365">
    <property type="entry name" value="PGBD-like_sf"/>
</dbReference>
<keyword evidence="6" id="KW-0812">Transmembrane</keyword>
<accession>Z9JTA2</accession>
<dbReference type="OrthoDB" id="5177647at2"/>
<protein>
    <submittedName>
        <fullName evidence="8">Hydrolase</fullName>
    </submittedName>
</protein>
<evidence type="ECO:0000256" key="1">
    <source>
        <dbReference type="ARBA" id="ARBA00007074"/>
    </source>
</evidence>
<name>Z9JTA2_9MICO</name>
<dbReference type="InterPro" id="IPR036366">
    <property type="entry name" value="PGBDSf"/>
</dbReference>
<feature type="domain" description="NlpC/P60" evidence="7">
    <location>
        <begin position="167"/>
        <end position="277"/>
    </location>
</feature>
<evidence type="ECO:0000256" key="3">
    <source>
        <dbReference type="ARBA" id="ARBA00022801"/>
    </source>
</evidence>
<feature type="region of interest" description="Disordered" evidence="5">
    <location>
        <begin position="127"/>
        <end position="170"/>
    </location>
</feature>
<dbReference type="GO" id="GO:0008234">
    <property type="term" value="F:cysteine-type peptidase activity"/>
    <property type="evidence" value="ECO:0007669"/>
    <property type="project" value="UniProtKB-KW"/>
</dbReference>
<dbReference type="Gene3D" id="1.10.101.10">
    <property type="entry name" value="PGBD-like superfamily/PGBD"/>
    <property type="match status" value="1"/>
</dbReference>
<dbReference type="PROSITE" id="PS51935">
    <property type="entry name" value="NLPC_P60"/>
    <property type="match status" value="1"/>
</dbReference>
<sequence length="277" mass="28335">MTKHNTHRAAGRARNGATRFAYKGIGGAAMLGTVVVGSAFAAQSASAAPAAPAAPAPAELTATEVSTTAPDQAQVSTLLSSTKTLYKGKSGERVEALQSLLNDEGANLEVDGKFGPKTDAAVRAYQDENDLQVDGRVGPETRGSLSGGVSVSSSDSSAEAEASSSKSTSGGSIVDAARQYIGVDYDWAGSSPSGFDCSGLVKYVYGQFGIDLPHSSSKQAHGGTRISQSQAQPGDLVVWPGHIGIYAGNNKVVDAGSSKGSVSERTIWGNPSFVTYR</sequence>